<evidence type="ECO:0000256" key="3">
    <source>
        <dbReference type="ARBA" id="ARBA00022519"/>
    </source>
</evidence>
<comment type="caution">
    <text evidence="13">The sequence shown here is derived from an EMBL/GenBank/DDBJ whole genome shotgun (WGS) entry which is preliminary data.</text>
</comment>
<keyword evidence="2 12" id="KW-1003">Cell membrane</keyword>
<evidence type="ECO:0000256" key="4">
    <source>
        <dbReference type="ARBA" id="ARBA00022692"/>
    </source>
</evidence>
<name>A0A1F6TLA5_9PROT</name>
<evidence type="ECO:0000256" key="10">
    <source>
        <dbReference type="ARBA" id="ARBA00035120"/>
    </source>
</evidence>
<evidence type="ECO:0000256" key="1">
    <source>
        <dbReference type="ARBA" id="ARBA00004651"/>
    </source>
</evidence>
<gene>
    <name evidence="12" type="primary">fluC</name>
    <name evidence="12" type="synonym">crcB</name>
    <name evidence="13" type="ORF">A2151_07125</name>
</gene>
<evidence type="ECO:0000256" key="8">
    <source>
        <dbReference type="ARBA" id="ARBA00023136"/>
    </source>
</evidence>
<sequence>MIQVLAIGIGGAVGSILRFLMSTWVHAWAGRGFPYGTLAVNVLGCLLMGLLFVLFMERLSNDTVWRAGILIGVLGGFTTFSAFSIETFNLVEQGAYLKAAVNTGASLVLCIGATGIGVFLGRQI</sequence>
<comment type="similarity">
    <text evidence="10 12">Belongs to the fluoride channel Fluc/FEX (TC 1.A.43) family.</text>
</comment>
<accession>A0A1F6TLA5</accession>
<evidence type="ECO:0000256" key="7">
    <source>
        <dbReference type="ARBA" id="ARBA00023065"/>
    </source>
</evidence>
<comment type="subcellular location">
    <subcellularLocation>
        <location evidence="1 12">Cell membrane</location>
        <topology evidence="1 12">Multi-pass membrane protein</topology>
    </subcellularLocation>
</comment>
<comment type="activity regulation">
    <text evidence="12">Na(+) is not transported, but it plays an essential structural role and its presence is essential for fluoride channel function.</text>
</comment>
<keyword evidence="6 12" id="KW-0915">Sodium</keyword>
<keyword evidence="5 12" id="KW-1133">Transmembrane helix</keyword>
<feature type="binding site" evidence="12">
    <location>
        <position position="75"/>
    </location>
    <ligand>
        <name>Na(+)</name>
        <dbReference type="ChEBI" id="CHEBI:29101"/>
        <note>structural</note>
    </ligand>
</feature>
<reference evidence="13 14" key="1">
    <citation type="journal article" date="2016" name="Nat. Commun.">
        <title>Thousands of microbial genomes shed light on interconnected biogeochemical processes in an aquifer system.</title>
        <authorList>
            <person name="Anantharaman K."/>
            <person name="Brown C.T."/>
            <person name="Hug L.A."/>
            <person name="Sharon I."/>
            <person name="Castelle C.J."/>
            <person name="Probst A.J."/>
            <person name="Thomas B.C."/>
            <person name="Singh A."/>
            <person name="Wilkins M.J."/>
            <person name="Karaoz U."/>
            <person name="Brodie E.L."/>
            <person name="Williams K.H."/>
            <person name="Hubbard S.S."/>
            <person name="Banfield J.F."/>
        </authorList>
    </citation>
    <scope>NUCLEOTIDE SEQUENCE [LARGE SCALE GENOMIC DNA]</scope>
</reference>
<keyword evidence="12" id="KW-0479">Metal-binding</keyword>
<evidence type="ECO:0000256" key="2">
    <source>
        <dbReference type="ARBA" id="ARBA00022475"/>
    </source>
</evidence>
<dbReference type="Pfam" id="PF02537">
    <property type="entry name" value="CRCB"/>
    <property type="match status" value="1"/>
</dbReference>
<keyword evidence="8 12" id="KW-0472">Membrane</keyword>
<evidence type="ECO:0000256" key="11">
    <source>
        <dbReference type="ARBA" id="ARBA00035585"/>
    </source>
</evidence>
<evidence type="ECO:0000313" key="14">
    <source>
        <dbReference type="Proteomes" id="UP000178885"/>
    </source>
</evidence>
<dbReference type="InterPro" id="IPR003691">
    <property type="entry name" value="FluC"/>
</dbReference>
<evidence type="ECO:0000313" key="13">
    <source>
        <dbReference type="EMBL" id="OGI45913.1"/>
    </source>
</evidence>
<keyword evidence="3" id="KW-0997">Cell inner membrane</keyword>
<dbReference type="GO" id="GO:0140114">
    <property type="term" value="P:cellular detoxification of fluoride"/>
    <property type="evidence" value="ECO:0007669"/>
    <property type="project" value="UniProtKB-UniRule"/>
</dbReference>
<evidence type="ECO:0000256" key="5">
    <source>
        <dbReference type="ARBA" id="ARBA00022989"/>
    </source>
</evidence>
<dbReference type="STRING" id="1817760.A2151_07125"/>
<dbReference type="Proteomes" id="UP000178885">
    <property type="component" value="Unassembled WGS sequence"/>
</dbReference>
<keyword evidence="12" id="KW-0813">Transport</keyword>
<dbReference type="EMBL" id="MFSU01000092">
    <property type="protein sequence ID" value="OGI45913.1"/>
    <property type="molecule type" value="Genomic_DNA"/>
</dbReference>
<evidence type="ECO:0000256" key="9">
    <source>
        <dbReference type="ARBA" id="ARBA00023303"/>
    </source>
</evidence>
<proteinExistence type="inferred from homology"/>
<dbReference type="GO" id="GO:0005886">
    <property type="term" value="C:plasma membrane"/>
    <property type="evidence" value="ECO:0007669"/>
    <property type="project" value="UniProtKB-SubCell"/>
</dbReference>
<feature type="binding site" evidence="12">
    <location>
        <position position="78"/>
    </location>
    <ligand>
        <name>Na(+)</name>
        <dbReference type="ChEBI" id="CHEBI:29101"/>
        <note>structural</note>
    </ligand>
</feature>
<feature type="transmembrane region" description="Helical" evidence="12">
    <location>
        <begin position="63"/>
        <end position="83"/>
    </location>
</feature>
<keyword evidence="9 12" id="KW-0407">Ion channel</keyword>
<dbReference type="HAMAP" id="MF_00454">
    <property type="entry name" value="FluC"/>
    <property type="match status" value="1"/>
</dbReference>
<evidence type="ECO:0000256" key="12">
    <source>
        <dbReference type="HAMAP-Rule" id="MF_00454"/>
    </source>
</evidence>
<keyword evidence="4 12" id="KW-0812">Transmembrane</keyword>
<feature type="transmembrane region" description="Helical" evidence="12">
    <location>
        <begin position="95"/>
        <end position="120"/>
    </location>
</feature>
<dbReference type="AlphaFoldDB" id="A0A1F6TLA5"/>
<evidence type="ECO:0000256" key="6">
    <source>
        <dbReference type="ARBA" id="ARBA00023053"/>
    </source>
</evidence>
<keyword evidence="7 12" id="KW-0406">Ion transport</keyword>
<dbReference type="NCBIfam" id="TIGR00494">
    <property type="entry name" value="crcB"/>
    <property type="match status" value="1"/>
</dbReference>
<organism evidence="13 14">
    <name type="scientific">Candidatus Muproteobacteria bacterium RBG_16_65_34</name>
    <dbReference type="NCBI Taxonomy" id="1817760"/>
    <lineage>
        <taxon>Bacteria</taxon>
        <taxon>Pseudomonadati</taxon>
        <taxon>Pseudomonadota</taxon>
        <taxon>Candidatus Muproteobacteria</taxon>
    </lineage>
</organism>
<dbReference type="GO" id="GO:0046872">
    <property type="term" value="F:metal ion binding"/>
    <property type="evidence" value="ECO:0007669"/>
    <property type="project" value="UniProtKB-KW"/>
</dbReference>
<protein>
    <recommendedName>
        <fullName evidence="12">Fluoride-specific ion channel FluC</fullName>
    </recommendedName>
</protein>
<comment type="function">
    <text evidence="12">Fluoride-specific ion channel. Important for reducing fluoride concentration in the cell, thus reducing its toxicity.</text>
</comment>
<dbReference type="GO" id="GO:0062054">
    <property type="term" value="F:fluoride channel activity"/>
    <property type="evidence" value="ECO:0007669"/>
    <property type="project" value="UniProtKB-UniRule"/>
</dbReference>
<feature type="transmembrane region" description="Helical" evidence="12">
    <location>
        <begin position="7"/>
        <end position="29"/>
    </location>
</feature>
<comment type="catalytic activity">
    <reaction evidence="11">
        <text>fluoride(in) = fluoride(out)</text>
        <dbReference type="Rhea" id="RHEA:76159"/>
        <dbReference type="ChEBI" id="CHEBI:17051"/>
    </reaction>
    <physiologicalReaction direction="left-to-right" evidence="11">
        <dbReference type="Rhea" id="RHEA:76160"/>
    </physiologicalReaction>
</comment>
<dbReference type="PANTHER" id="PTHR28259:SF1">
    <property type="entry name" value="FLUORIDE EXPORT PROTEIN 1-RELATED"/>
    <property type="match status" value="1"/>
</dbReference>
<dbReference type="PANTHER" id="PTHR28259">
    <property type="entry name" value="FLUORIDE EXPORT PROTEIN 1-RELATED"/>
    <property type="match status" value="1"/>
</dbReference>
<feature type="transmembrane region" description="Helical" evidence="12">
    <location>
        <begin position="35"/>
        <end position="56"/>
    </location>
</feature>